<evidence type="ECO:0008006" key="3">
    <source>
        <dbReference type="Google" id="ProtNLM"/>
    </source>
</evidence>
<sequence length="293" mass="34609">MKGLILEDNEEKIYKELYQVGKVAINSGINFEEFFFTNTYISEIKNRAVVFFNDDVNLEGNIKLEKMQTFNEAEENFGQSGNIFLMRYYLITNRMAYENITKTYAQKLEHALQILIESAEWNYGSIERGYLSFASHINGFFTRWKDMNQIRGIFEEKYSLYKPIVNRMLDVRSGGNYKNLFLTLNSLKEEAENEFRKGTLVFPNSKDSGNPDIFYRSKFHSAIKENTEFANYMNTNNNFLASRLFTIFFYLYNKKIGIKNLDRYLLAYLIYRGVEDKLGLNSLEIIKQFRIEQ</sequence>
<organism evidence="1 2">
    <name type="scientific">Mediterraneibacter gnavus</name>
    <name type="common">Ruminococcus gnavus</name>
    <dbReference type="NCBI Taxonomy" id="33038"/>
    <lineage>
        <taxon>Bacteria</taxon>
        <taxon>Bacillati</taxon>
        <taxon>Bacillota</taxon>
        <taxon>Clostridia</taxon>
        <taxon>Lachnospirales</taxon>
        <taxon>Lachnospiraceae</taxon>
        <taxon>Mediterraneibacter</taxon>
    </lineage>
</organism>
<dbReference type="AlphaFoldDB" id="A0AAW6DHN8"/>
<accession>A0AAW6DHN8</accession>
<name>A0AAW6DHN8_MEDGN</name>
<reference evidence="1" key="1">
    <citation type="submission" date="2023-01" db="EMBL/GenBank/DDBJ databases">
        <title>Human gut microbiome strain richness.</title>
        <authorList>
            <person name="Chen-Liaw A."/>
        </authorList>
    </citation>
    <scope>NUCLEOTIDE SEQUENCE</scope>
    <source>
        <strain evidence="1">RTP21484st1_H11_RTP21484_190118</strain>
    </source>
</reference>
<evidence type="ECO:0000313" key="1">
    <source>
        <dbReference type="EMBL" id="MDB8687913.1"/>
    </source>
</evidence>
<gene>
    <name evidence="1" type="ORF">PNW85_14785</name>
</gene>
<proteinExistence type="predicted"/>
<comment type="caution">
    <text evidence="1">The sequence shown here is derived from an EMBL/GenBank/DDBJ whole genome shotgun (WGS) entry which is preliminary data.</text>
</comment>
<evidence type="ECO:0000313" key="2">
    <source>
        <dbReference type="Proteomes" id="UP001212160"/>
    </source>
</evidence>
<dbReference type="Proteomes" id="UP001212160">
    <property type="component" value="Unassembled WGS sequence"/>
</dbReference>
<protein>
    <recommendedName>
        <fullName evidence="3">Thiopeptide-type bacteriocin biosynthesis domain-containing protein</fullName>
    </recommendedName>
</protein>
<dbReference type="RefSeq" id="WP_178836977.1">
    <property type="nucleotide sequence ID" value="NZ_JAQMLA010000054.1"/>
</dbReference>
<dbReference type="EMBL" id="JAQMLA010000054">
    <property type="protein sequence ID" value="MDB8687913.1"/>
    <property type="molecule type" value="Genomic_DNA"/>
</dbReference>